<accession>A0A0B2V5A1</accession>
<gene>
    <name evidence="2" type="ORF">Tcan_00908</name>
</gene>
<keyword evidence="1" id="KW-0812">Transmembrane</keyword>
<comment type="caution">
    <text evidence="2">The sequence shown here is derived from an EMBL/GenBank/DDBJ whole genome shotgun (WGS) entry which is preliminary data.</text>
</comment>
<organism evidence="2 3">
    <name type="scientific">Toxocara canis</name>
    <name type="common">Canine roundworm</name>
    <dbReference type="NCBI Taxonomy" id="6265"/>
    <lineage>
        <taxon>Eukaryota</taxon>
        <taxon>Metazoa</taxon>
        <taxon>Ecdysozoa</taxon>
        <taxon>Nematoda</taxon>
        <taxon>Chromadorea</taxon>
        <taxon>Rhabditida</taxon>
        <taxon>Spirurina</taxon>
        <taxon>Ascaridomorpha</taxon>
        <taxon>Ascaridoidea</taxon>
        <taxon>Toxocaridae</taxon>
        <taxon>Toxocara</taxon>
    </lineage>
</organism>
<evidence type="ECO:0000313" key="3">
    <source>
        <dbReference type="Proteomes" id="UP000031036"/>
    </source>
</evidence>
<feature type="transmembrane region" description="Helical" evidence="1">
    <location>
        <begin position="95"/>
        <end position="115"/>
    </location>
</feature>
<protein>
    <submittedName>
        <fullName evidence="2">Uncharacterized protein</fullName>
    </submittedName>
</protein>
<keyword evidence="3" id="KW-1185">Reference proteome</keyword>
<reference evidence="2 3" key="1">
    <citation type="submission" date="2014-11" db="EMBL/GenBank/DDBJ databases">
        <title>Genetic blueprint of the zoonotic pathogen Toxocara canis.</title>
        <authorList>
            <person name="Zhu X.-Q."/>
            <person name="Korhonen P.K."/>
            <person name="Cai H."/>
            <person name="Young N.D."/>
            <person name="Nejsum P."/>
            <person name="von Samson-Himmelstjerna G."/>
            <person name="Boag P.R."/>
            <person name="Tan P."/>
            <person name="Li Q."/>
            <person name="Min J."/>
            <person name="Yang Y."/>
            <person name="Wang X."/>
            <person name="Fang X."/>
            <person name="Hall R.S."/>
            <person name="Hofmann A."/>
            <person name="Sternberg P.W."/>
            <person name="Jex A.R."/>
            <person name="Gasser R.B."/>
        </authorList>
    </citation>
    <scope>NUCLEOTIDE SEQUENCE [LARGE SCALE GENOMIC DNA]</scope>
    <source>
        <strain evidence="2">PN_DK_2014</strain>
    </source>
</reference>
<sequence length="120" mass="13700">MNTFLRVEGFVYERAIPCAIISPQSLQLSIEIFSPHKTYINSTFINCHFDVRITVQRLLVALISSSTIPAYVLEYEDLSNTLGITLMKNPEIMNLMFEAVNLYVFAYIFVAIVTVERNAE</sequence>
<evidence type="ECO:0000256" key="1">
    <source>
        <dbReference type="SAM" id="Phobius"/>
    </source>
</evidence>
<feature type="non-terminal residue" evidence="2">
    <location>
        <position position="120"/>
    </location>
</feature>
<keyword evidence="1" id="KW-1133">Transmembrane helix</keyword>
<dbReference type="Proteomes" id="UP000031036">
    <property type="component" value="Unassembled WGS sequence"/>
</dbReference>
<keyword evidence="1" id="KW-0472">Membrane</keyword>
<dbReference type="AlphaFoldDB" id="A0A0B2V5A1"/>
<evidence type="ECO:0000313" key="2">
    <source>
        <dbReference type="EMBL" id="KHN78621.1"/>
    </source>
</evidence>
<name>A0A0B2V5A1_TOXCA</name>
<proteinExistence type="predicted"/>
<dbReference type="EMBL" id="JPKZ01002075">
    <property type="protein sequence ID" value="KHN78621.1"/>
    <property type="molecule type" value="Genomic_DNA"/>
</dbReference>